<dbReference type="GO" id="GO:0016740">
    <property type="term" value="F:transferase activity"/>
    <property type="evidence" value="ECO:0007669"/>
    <property type="project" value="UniProtKB-KW"/>
</dbReference>
<protein>
    <submittedName>
        <fullName evidence="2">Glycosyl transferase</fullName>
    </submittedName>
</protein>
<dbReference type="EMBL" id="BKDJ01000006">
    <property type="protein sequence ID" value="GER23007.1"/>
    <property type="molecule type" value="Genomic_DNA"/>
</dbReference>
<evidence type="ECO:0000259" key="1">
    <source>
        <dbReference type="Pfam" id="PF00535"/>
    </source>
</evidence>
<organism evidence="2 3">
    <name type="scientific">Zafaria cholistanensis</name>
    <dbReference type="NCBI Taxonomy" id="1682741"/>
    <lineage>
        <taxon>Bacteria</taxon>
        <taxon>Bacillati</taxon>
        <taxon>Actinomycetota</taxon>
        <taxon>Actinomycetes</taxon>
        <taxon>Micrococcales</taxon>
        <taxon>Micrococcaceae</taxon>
        <taxon>Zafaria</taxon>
    </lineage>
</organism>
<gene>
    <name evidence="2" type="ORF">NCCP1664_15030</name>
</gene>
<dbReference type="AlphaFoldDB" id="A0A5A7NSY7"/>
<dbReference type="PANTHER" id="PTHR43685:SF2">
    <property type="entry name" value="GLYCOSYLTRANSFERASE 2-LIKE DOMAIN-CONTAINING PROTEIN"/>
    <property type="match status" value="1"/>
</dbReference>
<dbReference type="InterPro" id="IPR050834">
    <property type="entry name" value="Glycosyltransf_2"/>
</dbReference>
<dbReference type="InterPro" id="IPR029044">
    <property type="entry name" value="Nucleotide-diphossugar_trans"/>
</dbReference>
<dbReference type="PANTHER" id="PTHR43685">
    <property type="entry name" value="GLYCOSYLTRANSFERASE"/>
    <property type="match status" value="1"/>
</dbReference>
<dbReference type="Pfam" id="PF00535">
    <property type="entry name" value="Glycos_transf_2"/>
    <property type="match status" value="1"/>
</dbReference>
<name>A0A5A7NSY7_9MICC</name>
<keyword evidence="3" id="KW-1185">Reference proteome</keyword>
<evidence type="ECO:0000313" key="2">
    <source>
        <dbReference type="EMBL" id="GER23007.1"/>
    </source>
</evidence>
<feature type="domain" description="Glycosyltransferase 2-like" evidence="1">
    <location>
        <begin position="8"/>
        <end position="139"/>
    </location>
</feature>
<sequence length="344" mass="37211">MTHRPLVSVIVPAKDQAPYVSDALASLALQFDDPAVLEVLVVDDGSTDGTGELAASFADRLPGLRVLRNESTAGLATARNQGLDAAGGAYIAFLDGDDWLAPGHLAACLDSLRRLDVDFVRTDHVTVEEGRRTLVRAPQARRGTALDPRESILPADARAMVDYPYAWAGLFQRRVAERGLLRFPDGLRTAEDRPWIWRLHLQADSFAVVNAPGVIYRRGVPTSLTQVCDERQLDFLPSFAMIFDLVQTVEDPTLFWPKVARQFCAVACHHLGRDNWPGDLREPLRAGITQALAAMPQEACQGALDTLDAERRAALLPLLPGGPGRFTGSVPAESVPAAPAGVSP</sequence>
<dbReference type="Gene3D" id="3.90.550.10">
    <property type="entry name" value="Spore Coat Polysaccharide Biosynthesis Protein SpsA, Chain A"/>
    <property type="match status" value="1"/>
</dbReference>
<evidence type="ECO:0000313" key="3">
    <source>
        <dbReference type="Proteomes" id="UP000325307"/>
    </source>
</evidence>
<dbReference type="RefSeq" id="WP_149956617.1">
    <property type="nucleotide sequence ID" value="NZ_BKDJ01000006.1"/>
</dbReference>
<dbReference type="CDD" id="cd00761">
    <property type="entry name" value="Glyco_tranf_GTA_type"/>
    <property type="match status" value="1"/>
</dbReference>
<keyword evidence="2" id="KW-0808">Transferase</keyword>
<proteinExistence type="predicted"/>
<dbReference type="SUPFAM" id="SSF53448">
    <property type="entry name" value="Nucleotide-diphospho-sugar transferases"/>
    <property type="match status" value="1"/>
</dbReference>
<reference evidence="2 3" key="1">
    <citation type="submission" date="2019-09" db="EMBL/GenBank/DDBJ databases">
        <title>Arthrobacter zafarii sp. nov., a moderately thermotolerant and halotolerant actinobacterium isolated from Cholistan desert soil of Pakistan.</title>
        <authorList>
            <person name="Amin A."/>
            <person name="Ahmed I."/>
            <person name="Khalid N."/>
            <person name="Schumann P."/>
            <person name="Busse H.J."/>
            <person name="Khan I.U."/>
            <person name="Li S."/>
            <person name="Li W.J."/>
        </authorList>
    </citation>
    <scope>NUCLEOTIDE SEQUENCE [LARGE SCALE GENOMIC DNA]</scope>
    <source>
        <strain evidence="2 3">NCCP-1664</strain>
    </source>
</reference>
<dbReference type="Proteomes" id="UP000325307">
    <property type="component" value="Unassembled WGS sequence"/>
</dbReference>
<dbReference type="OrthoDB" id="3226099at2"/>
<accession>A0A5A7NSY7</accession>
<comment type="caution">
    <text evidence="2">The sequence shown here is derived from an EMBL/GenBank/DDBJ whole genome shotgun (WGS) entry which is preliminary data.</text>
</comment>
<dbReference type="InterPro" id="IPR001173">
    <property type="entry name" value="Glyco_trans_2-like"/>
</dbReference>